<dbReference type="GO" id="GO:0005737">
    <property type="term" value="C:cytoplasm"/>
    <property type="evidence" value="ECO:0007669"/>
    <property type="project" value="UniProtKB-SubCell"/>
</dbReference>
<dbReference type="PANTHER" id="PTHR13946">
    <property type="entry name" value="DNA-DIRECTED RNA POLYMERASE I,II,III"/>
    <property type="match status" value="1"/>
</dbReference>
<sequence length="100" mass="11670">MGDVLVELKVFDRTEKELKVEIREEDDTLLNLLQDALLKDKRVLRVVYNIRFPYSSNPLLYLRTDGTDPVKVLLDTCNNLLDELSEFKSSFNRSFSNNDD</sequence>
<gene>
    <name evidence="5" type="primary">rpo11</name>
    <name evidence="5" type="synonym">rpoL</name>
    <name evidence="7" type="ORF">EF806_06690</name>
</gene>
<dbReference type="EC" id="2.7.7.6" evidence="5"/>
<dbReference type="InterPro" id="IPR036603">
    <property type="entry name" value="RBP11-like"/>
</dbReference>
<evidence type="ECO:0000313" key="8">
    <source>
        <dbReference type="Proteomes" id="UP000317158"/>
    </source>
</evidence>
<keyword evidence="1 5" id="KW-0240">DNA-directed RNA polymerase</keyword>
<name>A0A520KQS9_METT2</name>
<protein>
    <recommendedName>
        <fullName evidence="5">DNA-directed RNA polymerase subunit Rpo11</fullName>
        <ecNumber evidence="5">2.7.7.6</ecNumber>
    </recommendedName>
    <alternativeName>
        <fullName evidence="5">DNA-directed RNA polymerase subunit L</fullName>
    </alternativeName>
</protein>
<evidence type="ECO:0000256" key="2">
    <source>
        <dbReference type="ARBA" id="ARBA00022490"/>
    </source>
</evidence>
<keyword evidence="2 5" id="KW-0963">Cytoplasm</keyword>
<evidence type="ECO:0000256" key="4">
    <source>
        <dbReference type="ARBA" id="ARBA00025751"/>
    </source>
</evidence>
<keyword evidence="3 5" id="KW-0804">Transcription</keyword>
<evidence type="ECO:0000256" key="1">
    <source>
        <dbReference type="ARBA" id="ARBA00022478"/>
    </source>
</evidence>
<comment type="similarity">
    <text evidence="4 5">Belongs to the archaeal Rpo11/eukaryotic RPB11/RPC19 RNA polymerase subunit family.</text>
</comment>
<reference evidence="7 8" key="1">
    <citation type="journal article" date="2019" name="Nat. Microbiol.">
        <title>Wide diversity of methane and short-chain alkane metabolisms in uncultured archaea.</title>
        <authorList>
            <person name="Borrel G."/>
            <person name="Adam P.S."/>
            <person name="McKay L.J."/>
            <person name="Chen L.X."/>
            <person name="Sierra-Garcia I.N."/>
            <person name="Sieber C.M."/>
            <person name="Letourneur Q."/>
            <person name="Ghozlane A."/>
            <person name="Andersen G.L."/>
            <person name="Li W.J."/>
            <person name="Hallam S.J."/>
            <person name="Muyzer G."/>
            <person name="de Oliveira V.M."/>
            <person name="Inskeep W.P."/>
            <person name="Banfield J.F."/>
            <person name="Gribaldo S."/>
        </authorList>
    </citation>
    <scope>NUCLEOTIDE SEQUENCE [LARGE SCALE GENOMIC DNA]</scope>
    <source>
        <strain evidence="7">NM1a</strain>
    </source>
</reference>
<dbReference type="GO" id="GO:0006351">
    <property type="term" value="P:DNA-templated transcription"/>
    <property type="evidence" value="ECO:0007669"/>
    <property type="project" value="UniProtKB-UniRule"/>
</dbReference>
<dbReference type="GO" id="GO:0000428">
    <property type="term" value="C:DNA-directed RNA polymerase complex"/>
    <property type="evidence" value="ECO:0007669"/>
    <property type="project" value="UniProtKB-KW"/>
</dbReference>
<dbReference type="InterPro" id="IPR022905">
    <property type="entry name" value="Rpo11-like"/>
</dbReference>
<dbReference type="EMBL" id="RXIF01000012">
    <property type="protein sequence ID" value="RZN63911.1"/>
    <property type="molecule type" value="Genomic_DNA"/>
</dbReference>
<dbReference type="GO" id="GO:0046983">
    <property type="term" value="F:protein dimerization activity"/>
    <property type="evidence" value="ECO:0007669"/>
    <property type="project" value="InterPro"/>
</dbReference>
<organism evidence="7 8">
    <name type="scientific">Methanoliparum thermophilum</name>
    <dbReference type="NCBI Taxonomy" id="2491083"/>
    <lineage>
        <taxon>Archaea</taxon>
        <taxon>Methanobacteriati</taxon>
        <taxon>Methanobacteriota</taxon>
        <taxon>Candidatus Methanoliparia</taxon>
        <taxon>Candidatus Methanoliparales</taxon>
        <taxon>Candidatus Methanoliparaceae</taxon>
        <taxon>Candidatus Methanoliparum</taxon>
    </lineage>
</organism>
<keyword evidence="5" id="KW-0548">Nucleotidyltransferase</keyword>
<evidence type="ECO:0000256" key="3">
    <source>
        <dbReference type="ARBA" id="ARBA00023163"/>
    </source>
</evidence>
<dbReference type="InterPro" id="IPR009025">
    <property type="entry name" value="RBP11-like_dimer"/>
</dbReference>
<dbReference type="HAMAP" id="MF_00261">
    <property type="entry name" value="RNApol_arch_Rpo11"/>
    <property type="match status" value="1"/>
</dbReference>
<comment type="caution">
    <text evidence="7">The sequence shown here is derived from an EMBL/GenBank/DDBJ whole genome shotgun (WGS) entry which is preliminary data.</text>
</comment>
<dbReference type="Proteomes" id="UP000317158">
    <property type="component" value="Unassembled WGS sequence"/>
</dbReference>
<dbReference type="GO" id="GO:0003899">
    <property type="term" value="F:DNA-directed RNA polymerase activity"/>
    <property type="evidence" value="ECO:0007669"/>
    <property type="project" value="UniProtKB-UniRule"/>
</dbReference>
<dbReference type="PANTHER" id="PTHR13946:SF28">
    <property type="entry name" value="DNA-DIRECTED RNA POLYMERASES I AND III SUBUNIT RPAC2"/>
    <property type="match status" value="1"/>
</dbReference>
<accession>A0A520KQS9</accession>
<comment type="subunit">
    <text evidence="5">Part of the RNA polymerase complex.</text>
</comment>
<dbReference type="Pfam" id="PF13656">
    <property type="entry name" value="RNA_pol_L_2"/>
    <property type="match status" value="1"/>
</dbReference>
<dbReference type="Gene3D" id="3.30.1360.10">
    <property type="entry name" value="RNA polymerase, RBP11-like subunit"/>
    <property type="match status" value="1"/>
</dbReference>
<dbReference type="AlphaFoldDB" id="A0A520KQS9"/>
<comment type="catalytic activity">
    <reaction evidence="5">
        <text>RNA(n) + a ribonucleoside 5'-triphosphate = RNA(n+1) + diphosphate</text>
        <dbReference type="Rhea" id="RHEA:21248"/>
        <dbReference type="Rhea" id="RHEA-COMP:14527"/>
        <dbReference type="Rhea" id="RHEA-COMP:17342"/>
        <dbReference type="ChEBI" id="CHEBI:33019"/>
        <dbReference type="ChEBI" id="CHEBI:61557"/>
        <dbReference type="ChEBI" id="CHEBI:140395"/>
        <dbReference type="EC" id="2.7.7.6"/>
    </reaction>
</comment>
<keyword evidence="5" id="KW-0808">Transferase</keyword>
<evidence type="ECO:0000256" key="5">
    <source>
        <dbReference type="HAMAP-Rule" id="MF_00261"/>
    </source>
</evidence>
<comment type="subcellular location">
    <subcellularLocation>
        <location evidence="5">Cytoplasm</location>
    </subcellularLocation>
</comment>
<feature type="domain" description="DNA-directed RNA polymerase RBP11-like dimerisation" evidence="6">
    <location>
        <begin position="18"/>
        <end position="89"/>
    </location>
</feature>
<comment type="function">
    <text evidence="5">DNA-dependent RNA polymerase (RNAP) catalyzes the transcription of DNA into RNA using the four ribonucleoside triphosphates as substrates.</text>
</comment>
<evidence type="ECO:0000313" key="7">
    <source>
        <dbReference type="EMBL" id="RZN63911.1"/>
    </source>
</evidence>
<proteinExistence type="inferred from homology"/>
<evidence type="ECO:0000259" key="6">
    <source>
        <dbReference type="Pfam" id="PF13656"/>
    </source>
</evidence>
<dbReference type="SUPFAM" id="SSF55257">
    <property type="entry name" value="RBP11-like subunits of RNA polymerase"/>
    <property type="match status" value="1"/>
</dbReference>